<dbReference type="SUPFAM" id="SSF46565">
    <property type="entry name" value="Chaperone J-domain"/>
    <property type="match status" value="1"/>
</dbReference>
<organism evidence="3 4">
    <name type="scientific">Wickerhamomyces ciferrii (strain ATCC 14091 / BCRC 22168 / CBS 111 / JCM 3599 / NBRC 0793 / NRRL Y-1031 F-60-10)</name>
    <name type="common">Yeast</name>
    <name type="synonym">Pichia ciferrii</name>
    <dbReference type="NCBI Taxonomy" id="1206466"/>
    <lineage>
        <taxon>Eukaryota</taxon>
        <taxon>Fungi</taxon>
        <taxon>Dikarya</taxon>
        <taxon>Ascomycota</taxon>
        <taxon>Saccharomycotina</taxon>
        <taxon>Saccharomycetes</taxon>
        <taxon>Phaffomycetales</taxon>
        <taxon>Wickerhamomycetaceae</taxon>
        <taxon>Wickerhamomyces</taxon>
    </lineage>
</organism>
<dbReference type="Gene3D" id="1.10.287.110">
    <property type="entry name" value="DnaJ domain"/>
    <property type="match status" value="1"/>
</dbReference>
<name>K0KIY6_WICCF</name>
<dbReference type="SMART" id="SM00271">
    <property type="entry name" value="DnaJ"/>
    <property type="match status" value="1"/>
</dbReference>
<proteinExistence type="predicted"/>
<dbReference type="CDD" id="cd06257">
    <property type="entry name" value="DnaJ"/>
    <property type="match status" value="1"/>
</dbReference>
<dbReference type="PANTHER" id="PTHR46620:SF1">
    <property type="entry name" value="J DOMAIN-CONTAINING PROTEIN SPF31"/>
    <property type="match status" value="1"/>
</dbReference>
<dbReference type="Proteomes" id="UP000009328">
    <property type="component" value="Unassembled WGS sequence"/>
</dbReference>
<dbReference type="PROSITE" id="PS50076">
    <property type="entry name" value="DNAJ_2"/>
    <property type="match status" value="1"/>
</dbReference>
<dbReference type="AlphaFoldDB" id="K0KIY6"/>
<dbReference type="HOGENOM" id="CLU_070940_1_0_1"/>
<comment type="caution">
    <text evidence="3">The sequence shown here is derived from an EMBL/GenBank/DDBJ whole genome shotgun (WGS) entry which is preliminary data.</text>
</comment>
<dbReference type="PANTHER" id="PTHR46620">
    <property type="entry name" value="J DOMAIN-CONTAINING PROTEIN SPF31"/>
    <property type="match status" value="1"/>
</dbReference>
<dbReference type="STRING" id="1206466.K0KIY6"/>
<dbReference type="EMBL" id="CAIF01000184">
    <property type="protein sequence ID" value="CCH45185.1"/>
    <property type="molecule type" value="Genomic_DNA"/>
</dbReference>
<dbReference type="Pfam" id="PF00226">
    <property type="entry name" value="DnaJ"/>
    <property type="match status" value="1"/>
</dbReference>
<keyword evidence="4" id="KW-1185">Reference proteome</keyword>
<sequence>MEESELKRQELDLKRDNEINRIITTFKLDPYAILQLDHDTNYTAIEIKKVYRSKSLLIHPDKTSNPDASKAFDLLKKAESDISNEEIKTKLNTIWSKAKEDIEPIHKSNNKEIYNLFKDLLIQEEFQKRIKVKQDLQKQGELDRLKEEELELNKLKTEYKKQWEANQDSRVKNWRSYANKVEKKKKKSSNGKKKTKVLA</sequence>
<gene>
    <name evidence="3" type="ORF">BN7_4766</name>
</gene>
<evidence type="ECO:0000259" key="2">
    <source>
        <dbReference type="PROSITE" id="PS50076"/>
    </source>
</evidence>
<accession>K0KIY6</accession>
<feature type="compositionally biased region" description="Basic residues" evidence="1">
    <location>
        <begin position="182"/>
        <end position="199"/>
    </location>
</feature>
<evidence type="ECO:0000313" key="4">
    <source>
        <dbReference type="Proteomes" id="UP000009328"/>
    </source>
</evidence>
<reference evidence="3 4" key="1">
    <citation type="journal article" date="2012" name="Eukaryot. Cell">
        <title>Draft genome sequence of Wickerhamomyces ciferrii NRRL Y-1031 F-60-10.</title>
        <authorList>
            <person name="Schneider J."/>
            <person name="Andrea H."/>
            <person name="Blom J."/>
            <person name="Jaenicke S."/>
            <person name="Ruckert C."/>
            <person name="Schorsch C."/>
            <person name="Szczepanowski R."/>
            <person name="Farwick M."/>
            <person name="Goesmann A."/>
            <person name="Puhler A."/>
            <person name="Schaffer S."/>
            <person name="Tauch A."/>
            <person name="Kohler T."/>
            <person name="Brinkrolf K."/>
        </authorList>
    </citation>
    <scope>NUCLEOTIDE SEQUENCE [LARGE SCALE GENOMIC DNA]</scope>
    <source>
        <strain evidence="4">ATCC 14091 / BCRC 22168 / CBS 111 / JCM 3599 / NBRC 0793 / NRRL Y-1031 F-60-10</strain>
    </source>
</reference>
<feature type="domain" description="J" evidence="2">
    <location>
        <begin position="29"/>
        <end position="95"/>
    </location>
</feature>
<feature type="region of interest" description="Disordered" evidence="1">
    <location>
        <begin position="174"/>
        <end position="199"/>
    </location>
</feature>
<evidence type="ECO:0000313" key="3">
    <source>
        <dbReference type="EMBL" id="CCH45185.1"/>
    </source>
</evidence>
<evidence type="ECO:0000256" key="1">
    <source>
        <dbReference type="SAM" id="MobiDB-lite"/>
    </source>
</evidence>
<protein>
    <submittedName>
        <fullName evidence="3">Chaperone protein</fullName>
    </submittedName>
</protein>
<dbReference type="InParanoid" id="K0KIY6"/>
<dbReference type="InterPro" id="IPR036869">
    <property type="entry name" value="J_dom_sf"/>
</dbReference>
<dbReference type="eggNOG" id="KOG1150">
    <property type="taxonomic scope" value="Eukaryota"/>
</dbReference>
<dbReference type="InterPro" id="IPR001623">
    <property type="entry name" value="DnaJ_domain"/>
</dbReference>